<evidence type="ECO:0000256" key="3">
    <source>
        <dbReference type="ARBA" id="ARBA00022475"/>
    </source>
</evidence>
<evidence type="ECO:0000256" key="5">
    <source>
        <dbReference type="ARBA" id="ARBA00022679"/>
    </source>
</evidence>
<name>A0A498HFB3_MALDO</name>
<evidence type="ECO:0000256" key="6">
    <source>
        <dbReference type="ARBA" id="ARBA00022692"/>
    </source>
</evidence>
<feature type="compositionally biased region" description="Low complexity" evidence="16">
    <location>
        <begin position="448"/>
        <end position="458"/>
    </location>
</feature>
<dbReference type="SUPFAM" id="SSF56112">
    <property type="entry name" value="Protein kinase-like (PK-like)"/>
    <property type="match status" value="1"/>
</dbReference>
<evidence type="ECO:0000256" key="10">
    <source>
        <dbReference type="ARBA" id="ARBA00022989"/>
    </source>
</evidence>
<dbReference type="GO" id="GO:0004674">
    <property type="term" value="F:protein serine/threonine kinase activity"/>
    <property type="evidence" value="ECO:0007669"/>
    <property type="project" value="UniProtKB-KW"/>
</dbReference>
<evidence type="ECO:0000256" key="16">
    <source>
        <dbReference type="SAM" id="MobiDB-lite"/>
    </source>
</evidence>
<feature type="region of interest" description="Disordered" evidence="16">
    <location>
        <begin position="362"/>
        <end position="401"/>
    </location>
</feature>
<dbReference type="GO" id="GO:0005524">
    <property type="term" value="F:ATP binding"/>
    <property type="evidence" value="ECO:0007669"/>
    <property type="project" value="UniProtKB-UniRule"/>
</dbReference>
<evidence type="ECO:0000256" key="13">
    <source>
        <dbReference type="ARBA" id="ARBA00048679"/>
    </source>
</evidence>
<feature type="region of interest" description="Disordered" evidence="16">
    <location>
        <begin position="434"/>
        <end position="458"/>
    </location>
</feature>
<evidence type="ECO:0000256" key="1">
    <source>
        <dbReference type="ARBA" id="ARBA00004162"/>
    </source>
</evidence>
<keyword evidence="5" id="KW-0808">Transferase</keyword>
<dbReference type="PANTHER" id="PTHR47982">
    <property type="entry name" value="PROLINE-RICH RECEPTOR-LIKE PROTEIN KINASE PERK4"/>
    <property type="match status" value="1"/>
</dbReference>
<keyword evidence="9 14" id="KW-0067">ATP-binding</keyword>
<dbReference type="EMBL" id="RDQH01000343">
    <property type="protein sequence ID" value="RXH69699.1"/>
    <property type="molecule type" value="Genomic_DNA"/>
</dbReference>
<evidence type="ECO:0000256" key="9">
    <source>
        <dbReference type="ARBA" id="ARBA00022840"/>
    </source>
</evidence>
<dbReference type="AlphaFoldDB" id="A0A498HFB3"/>
<feature type="transmembrane region" description="Helical" evidence="17">
    <location>
        <begin position="6"/>
        <end position="30"/>
    </location>
</feature>
<evidence type="ECO:0000256" key="14">
    <source>
        <dbReference type="PROSITE-ProRule" id="PRU10141"/>
    </source>
</evidence>
<evidence type="ECO:0000259" key="18">
    <source>
        <dbReference type="PROSITE" id="PS50011"/>
    </source>
</evidence>
<evidence type="ECO:0000256" key="4">
    <source>
        <dbReference type="ARBA" id="ARBA00022527"/>
    </source>
</evidence>
<keyword evidence="6 17" id="KW-0812">Transmembrane</keyword>
<reference evidence="19 20" key="1">
    <citation type="submission" date="2018-10" db="EMBL/GenBank/DDBJ databases">
        <title>A high-quality apple genome assembly.</title>
        <authorList>
            <person name="Hu J."/>
        </authorList>
    </citation>
    <scope>NUCLEOTIDE SEQUENCE [LARGE SCALE GENOMIC DNA]</scope>
    <source>
        <strain evidence="20">cv. HFTH1</strain>
        <tissue evidence="19">Young leaf</tissue>
    </source>
</reference>
<dbReference type="PROSITE" id="PS00108">
    <property type="entry name" value="PROTEIN_KINASE_ST"/>
    <property type="match status" value="1"/>
</dbReference>
<dbReference type="GO" id="GO:0005886">
    <property type="term" value="C:plasma membrane"/>
    <property type="evidence" value="ECO:0007669"/>
    <property type="project" value="UniProtKB-SubCell"/>
</dbReference>
<gene>
    <name evidence="19" type="ORF">DVH24_037483</name>
</gene>
<evidence type="ECO:0000256" key="11">
    <source>
        <dbReference type="ARBA" id="ARBA00023136"/>
    </source>
</evidence>
<dbReference type="InterPro" id="IPR008271">
    <property type="entry name" value="Ser/Thr_kinase_AS"/>
</dbReference>
<evidence type="ECO:0000313" key="20">
    <source>
        <dbReference type="Proteomes" id="UP000290289"/>
    </source>
</evidence>
<evidence type="ECO:0000256" key="8">
    <source>
        <dbReference type="ARBA" id="ARBA00022777"/>
    </source>
</evidence>
<feature type="domain" description="Protein kinase" evidence="18">
    <location>
        <begin position="79"/>
        <end position="352"/>
    </location>
</feature>
<dbReference type="PROSITE" id="PS50011">
    <property type="entry name" value="PROTEIN_KINASE_DOM"/>
    <property type="match status" value="1"/>
</dbReference>
<evidence type="ECO:0000313" key="19">
    <source>
        <dbReference type="EMBL" id="RXH69699.1"/>
    </source>
</evidence>
<comment type="catalytic activity">
    <reaction evidence="13">
        <text>L-seryl-[protein] + ATP = O-phospho-L-seryl-[protein] + ADP + H(+)</text>
        <dbReference type="Rhea" id="RHEA:17989"/>
        <dbReference type="Rhea" id="RHEA-COMP:9863"/>
        <dbReference type="Rhea" id="RHEA-COMP:11604"/>
        <dbReference type="ChEBI" id="CHEBI:15378"/>
        <dbReference type="ChEBI" id="CHEBI:29999"/>
        <dbReference type="ChEBI" id="CHEBI:30616"/>
        <dbReference type="ChEBI" id="CHEBI:83421"/>
        <dbReference type="ChEBI" id="CHEBI:456216"/>
        <dbReference type="EC" id="2.7.11.1"/>
    </reaction>
</comment>
<dbReference type="Gene3D" id="3.30.200.20">
    <property type="entry name" value="Phosphorylase Kinase, domain 1"/>
    <property type="match status" value="1"/>
</dbReference>
<evidence type="ECO:0000256" key="7">
    <source>
        <dbReference type="ARBA" id="ARBA00022741"/>
    </source>
</evidence>
<dbReference type="PANTHER" id="PTHR47982:SF20">
    <property type="entry name" value="NON-SPECIFIC SERINE_THREONINE PROTEIN KINASE"/>
    <property type="match status" value="1"/>
</dbReference>
<comment type="caution">
    <text evidence="19">The sequence shown here is derived from an EMBL/GenBank/DDBJ whole genome shotgun (WGS) entry which is preliminary data.</text>
</comment>
<keyword evidence="20" id="KW-1185">Reference proteome</keyword>
<feature type="region of interest" description="Disordered" evidence="16">
    <location>
        <begin position="465"/>
        <end position="484"/>
    </location>
</feature>
<comment type="similarity">
    <text evidence="15">Belongs to the protein kinase superfamily.</text>
</comment>
<keyword evidence="8" id="KW-0418">Kinase</keyword>
<feature type="compositionally biased region" description="Basic and acidic residues" evidence="16">
    <location>
        <begin position="434"/>
        <end position="447"/>
    </location>
</feature>
<dbReference type="PROSITE" id="PS00107">
    <property type="entry name" value="PROTEIN_KINASE_ATP"/>
    <property type="match status" value="1"/>
</dbReference>
<proteinExistence type="inferred from homology"/>
<evidence type="ECO:0000256" key="15">
    <source>
        <dbReference type="RuleBase" id="RU000304"/>
    </source>
</evidence>
<organism evidence="19 20">
    <name type="scientific">Malus domestica</name>
    <name type="common">Apple</name>
    <name type="synonym">Pyrus malus</name>
    <dbReference type="NCBI Taxonomy" id="3750"/>
    <lineage>
        <taxon>Eukaryota</taxon>
        <taxon>Viridiplantae</taxon>
        <taxon>Streptophyta</taxon>
        <taxon>Embryophyta</taxon>
        <taxon>Tracheophyta</taxon>
        <taxon>Spermatophyta</taxon>
        <taxon>Magnoliopsida</taxon>
        <taxon>eudicotyledons</taxon>
        <taxon>Gunneridae</taxon>
        <taxon>Pentapetalae</taxon>
        <taxon>rosids</taxon>
        <taxon>fabids</taxon>
        <taxon>Rosales</taxon>
        <taxon>Rosaceae</taxon>
        <taxon>Amygdaloideae</taxon>
        <taxon>Maleae</taxon>
        <taxon>Malus</taxon>
    </lineage>
</organism>
<evidence type="ECO:0000256" key="2">
    <source>
        <dbReference type="ARBA" id="ARBA00012513"/>
    </source>
</evidence>
<dbReference type="Pfam" id="PF07714">
    <property type="entry name" value="PK_Tyr_Ser-Thr"/>
    <property type="match status" value="1"/>
</dbReference>
<dbReference type="InterPro" id="IPR047117">
    <property type="entry name" value="PERK1-13-like"/>
</dbReference>
<comment type="subcellular location">
    <subcellularLocation>
        <location evidence="1">Cell membrane</location>
        <topology evidence="1">Single-pass membrane protein</topology>
    </subcellularLocation>
</comment>
<keyword evidence="11 17" id="KW-0472">Membrane</keyword>
<dbReference type="FunFam" id="3.30.200.20:FF:000523">
    <property type="entry name" value="Protein kinase superfamily protein"/>
    <property type="match status" value="1"/>
</dbReference>
<dbReference type="InterPro" id="IPR000719">
    <property type="entry name" value="Prot_kinase_dom"/>
</dbReference>
<feature type="binding site" evidence="14">
    <location>
        <position position="108"/>
    </location>
    <ligand>
        <name>ATP</name>
        <dbReference type="ChEBI" id="CHEBI:30616"/>
    </ligand>
</feature>
<dbReference type="EC" id="2.7.11.1" evidence="2"/>
<accession>A0A498HFB3</accession>
<keyword evidence="4 15" id="KW-0723">Serine/threonine-protein kinase</keyword>
<dbReference type="InterPro" id="IPR011009">
    <property type="entry name" value="Kinase-like_dom_sf"/>
</dbReference>
<dbReference type="InterPro" id="IPR001245">
    <property type="entry name" value="Ser-Thr/Tyr_kinase_cat_dom"/>
</dbReference>
<feature type="compositionally biased region" description="Low complexity" evidence="16">
    <location>
        <begin position="366"/>
        <end position="376"/>
    </location>
</feature>
<dbReference type="InterPro" id="IPR017441">
    <property type="entry name" value="Protein_kinase_ATP_BS"/>
</dbReference>
<comment type="catalytic activity">
    <reaction evidence="12">
        <text>L-threonyl-[protein] + ATP = O-phospho-L-threonyl-[protein] + ADP + H(+)</text>
        <dbReference type="Rhea" id="RHEA:46608"/>
        <dbReference type="Rhea" id="RHEA-COMP:11060"/>
        <dbReference type="Rhea" id="RHEA-COMP:11605"/>
        <dbReference type="ChEBI" id="CHEBI:15378"/>
        <dbReference type="ChEBI" id="CHEBI:30013"/>
        <dbReference type="ChEBI" id="CHEBI:30616"/>
        <dbReference type="ChEBI" id="CHEBI:61977"/>
        <dbReference type="ChEBI" id="CHEBI:456216"/>
        <dbReference type="EC" id="2.7.11.1"/>
    </reaction>
</comment>
<dbReference type="FunFam" id="1.10.510.10:FF:000430">
    <property type="entry name" value="Protein kinase superfamily protein"/>
    <property type="match status" value="1"/>
</dbReference>
<evidence type="ECO:0000256" key="17">
    <source>
        <dbReference type="SAM" id="Phobius"/>
    </source>
</evidence>
<dbReference type="Proteomes" id="UP000290289">
    <property type="component" value="Chromosome 17"/>
</dbReference>
<keyword evidence="7 14" id="KW-0547">Nucleotide-binding</keyword>
<dbReference type="Gene3D" id="1.10.510.10">
    <property type="entry name" value="Transferase(Phosphotransferase) domain 1"/>
    <property type="match status" value="1"/>
</dbReference>
<protein>
    <recommendedName>
        <fullName evidence="2">non-specific serine/threonine protein kinase</fullName>
        <ecNumber evidence="2">2.7.11.1</ecNumber>
    </recommendedName>
</protein>
<keyword evidence="10 17" id="KW-1133">Transmembrane helix</keyword>
<keyword evidence="3" id="KW-1003">Cell membrane</keyword>
<sequence>MSASLAAILGGAAGAVALVGISILLIWFCISRSRSVSRTSETGSSDPSVQVGRHGGVELSMRETRRFQMEELSLATKNFSDKNLIGQGKFGEVYMGFLQDGMLVAIKKRPGTASQEFINEVHYLSAIQHRNIVTLLGYCQENNLQFLVYEYIHSGSVSSHLYGTGQHSREKLEFKNRLTIAQGAAKGLAHLHSLSPRLVHKDFKTANVLVDENFIAKVADAGIRNFLGRVDIAGSSSQVTADEMFLAPEVREFRRFSEKSDVYSFGVFLLELVSGREARDFASSDSTQNMVEWVQNIQEGSNVSCIIDERLGNSFTGEAMEGLIQLIMRCVEASSERRPGMSHVVMELDRIVEKEMSLTTIMGEGTSTSPSSFSSPTAPPSGNTHPHLPPPSQGATSSEASPSTILIHEYTRAVQSQSYNEIWSKVQLHDHDQLQEDDDNSHHHESEAAAASVGASASVQLRVRPRGASPRLAQHPHSPSIQLL</sequence>
<evidence type="ECO:0000256" key="12">
    <source>
        <dbReference type="ARBA" id="ARBA00047899"/>
    </source>
</evidence>